<comment type="subcellular location">
    <subcellularLocation>
        <location evidence="1">Cell membrane</location>
        <topology evidence="1">Multi-pass membrane protein</topology>
    </subcellularLocation>
</comment>
<evidence type="ECO:0000256" key="8">
    <source>
        <dbReference type="SAM" id="Phobius"/>
    </source>
</evidence>
<feature type="transmembrane region" description="Helical" evidence="8">
    <location>
        <begin position="24"/>
        <end position="57"/>
    </location>
</feature>
<dbReference type="PANTHER" id="PTHR34979">
    <property type="entry name" value="INNER MEMBRANE PROTEIN YGAZ"/>
    <property type="match status" value="1"/>
</dbReference>
<name>A0A7Y9L9X0_9ACTN</name>
<feature type="transmembrane region" description="Helical" evidence="8">
    <location>
        <begin position="192"/>
        <end position="225"/>
    </location>
</feature>
<dbReference type="Pfam" id="PF03591">
    <property type="entry name" value="AzlC"/>
    <property type="match status" value="1"/>
</dbReference>
<evidence type="ECO:0000256" key="5">
    <source>
        <dbReference type="ARBA" id="ARBA00022692"/>
    </source>
</evidence>
<gene>
    <name evidence="9" type="ORF">BKA15_000507</name>
</gene>
<feature type="transmembrane region" description="Helical" evidence="8">
    <location>
        <begin position="162"/>
        <end position="180"/>
    </location>
</feature>
<dbReference type="AlphaFoldDB" id="A0A7Y9L9X0"/>
<evidence type="ECO:0000256" key="3">
    <source>
        <dbReference type="ARBA" id="ARBA00022448"/>
    </source>
</evidence>
<evidence type="ECO:0000256" key="4">
    <source>
        <dbReference type="ARBA" id="ARBA00022475"/>
    </source>
</evidence>
<comment type="caution">
    <text evidence="9">The sequence shown here is derived from an EMBL/GenBank/DDBJ whole genome shotgun (WGS) entry which is preliminary data.</text>
</comment>
<sequence>MTEPAAEPSDPGQRGRIIRSGVAIGLYAGAFGASFGAVSVGSGLSVAQTMVLSLVLFSGASQFAFAGVVAAGGTPFAAIPAALLLGVRNAFYGVPVAEMLAPRWPARLWTAHFVIDETTAMAAGQPDRPTQRYAFWSSGLILFALWQCGSLVGALLGSVIDPATFGLDAAAPAVFLALLWPSLRRPRARWTAVGAAALALLLIPLAPTGVPVIAAAAVAVVAGFAPGHDRNRSEAPGAPA</sequence>
<evidence type="ECO:0000256" key="1">
    <source>
        <dbReference type="ARBA" id="ARBA00004651"/>
    </source>
</evidence>
<dbReference type="PANTHER" id="PTHR34979:SF1">
    <property type="entry name" value="INNER MEMBRANE PROTEIN YGAZ"/>
    <property type="match status" value="1"/>
</dbReference>
<evidence type="ECO:0000313" key="10">
    <source>
        <dbReference type="Proteomes" id="UP000569914"/>
    </source>
</evidence>
<dbReference type="RefSeq" id="WP_179747939.1">
    <property type="nucleotide sequence ID" value="NZ_JACCBU010000001.1"/>
</dbReference>
<proteinExistence type="inferred from homology"/>
<evidence type="ECO:0000313" key="9">
    <source>
        <dbReference type="EMBL" id="NYE69178.1"/>
    </source>
</evidence>
<feature type="transmembrane region" description="Helical" evidence="8">
    <location>
        <begin position="133"/>
        <end position="156"/>
    </location>
</feature>
<keyword evidence="4" id="KW-1003">Cell membrane</keyword>
<protein>
    <submittedName>
        <fullName evidence="9">4-azaleucine resistance transporter AzlC</fullName>
    </submittedName>
</protein>
<dbReference type="InterPro" id="IPR011606">
    <property type="entry name" value="Brnchd-chn_aa_trnsp_permease"/>
</dbReference>
<keyword evidence="3" id="KW-0813">Transport</keyword>
<keyword evidence="7 8" id="KW-0472">Membrane</keyword>
<comment type="similarity">
    <text evidence="2">Belongs to the AzlC family.</text>
</comment>
<dbReference type="Proteomes" id="UP000569914">
    <property type="component" value="Unassembled WGS sequence"/>
</dbReference>
<keyword evidence="6 8" id="KW-1133">Transmembrane helix</keyword>
<keyword evidence="5 8" id="KW-0812">Transmembrane</keyword>
<evidence type="ECO:0000256" key="2">
    <source>
        <dbReference type="ARBA" id="ARBA00010735"/>
    </source>
</evidence>
<reference evidence="9 10" key="1">
    <citation type="submission" date="2020-07" db="EMBL/GenBank/DDBJ databases">
        <title>Sequencing the genomes of 1000 actinobacteria strains.</title>
        <authorList>
            <person name="Klenk H.-P."/>
        </authorList>
    </citation>
    <scope>NUCLEOTIDE SEQUENCE [LARGE SCALE GENOMIC DNA]</scope>
    <source>
        <strain evidence="9 10">DSM 22083</strain>
    </source>
</reference>
<keyword evidence="10" id="KW-1185">Reference proteome</keyword>
<feature type="transmembrane region" description="Helical" evidence="8">
    <location>
        <begin position="63"/>
        <end position="85"/>
    </location>
</feature>
<evidence type="ECO:0000256" key="7">
    <source>
        <dbReference type="ARBA" id="ARBA00023136"/>
    </source>
</evidence>
<accession>A0A7Y9L9X0</accession>
<evidence type="ECO:0000256" key="6">
    <source>
        <dbReference type="ARBA" id="ARBA00022989"/>
    </source>
</evidence>
<dbReference type="EMBL" id="JACCBU010000001">
    <property type="protein sequence ID" value="NYE69178.1"/>
    <property type="molecule type" value="Genomic_DNA"/>
</dbReference>
<dbReference type="GO" id="GO:0005886">
    <property type="term" value="C:plasma membrane"/>
    <property type="evidence" value="ECO:0007669"/>
    <property type="project" value="UniProtKB-SubCell"/>
</dbReference>
<dbReference type="GO" id="GO:1903785">
    <property type="term" value="P:L-valine transmembrane transport"/>
    <property type="evidence" value="ECO:0007669"/>
    <property type="project" value="TreeGrafter"/>
</dbReference>
<organism evidence="9 10">
    <name type="scientific">Microlunatus parietis</name>
    <dbReference type="NCBI Taxonomy" id="682979"/>
    <lineage>
        <taxon>Bacteria</taxon>
        <taxon>Bacillati</taxon>
        <taxon>Actinomycetota</taxon>
        <taxon>Actinomycetes</taxon>
        <taxon>Propionibacteriales</taxon>
        <taxon>Propionibacteriaceae</taxon>
        <taxon>Microlunatus</taxon>
    </lineage>
</organism>